<dbReference type="SUPFAM" id="SSF53474">
    <property type="entry name" value="alpha/beta-Hydrolases"/>
    <property type="match status" value="1"/>
</dbReference>
<dbReference type="Gene3D" id="3.40.50.1820">
    <property type="entry name" value="alpha/beta hydrolase"/>
    <property type="match status" value="1"/>
</dbReference>
<accession>A0A327K8B6</accession>
<protein>
    <recommendedName>
        <fullName evidence="2">AB hydrolase-1 domain-containing protein</fullName>
    </recommendedName>
</protein>
<proteinExistence type="predicted"/>
<dbReference type="InterPro" id="IPR000073">
    <property type="entry name" value="AB_hydrolase_1"/>
</dbReference>
<dbReference type="Pfam" id="PF00561">
    <property type="entry name" value="Abhydrolase_1"/>
    <property type="match status" value="1"/>
</dbReference>
<evidence type="ECO:0000313" key="4">
    <source>
        <dbReference type="Proteomes" id="UP000248863"/>
    </source>
</evidence>
<dbReference type="PANTHER" id="PTHR46438:SF11">
    <property type="entry name" value="LIPASE-RELATED"/>
    <property type="match status" value="1"/>
</dbReference>
<evidence type="ECO:0000256" key="1">
    <source>
        <dbReference type="SAM" id="MobiDB-lite"/>
    </source>
</evidence>
<dbReference type="AlphaFoldDB" id="A0A327K8B6"/>
<organism evidence="3 4">
    <name type="scientific">Rhodoplanes elegans</name>
    <dbReference type="NCBI Taxonomy" id="29408"/>
    <lineage>
        <taxon>Bacteria</taxon>
        <taxon>Pseudomonadati</taxon>
        <taxon>Pseudomonadota</taxon>
        <taxon>Alphaproteobacteria</taxon>
        <taxon>Hyphomicrobiales</taxon>
        <taxon>Nitrobacteraceae</taxon>
        <taxon>Rhodoplanes</taxon>
    </lineage>
</organism>
<feature type="region of interest" description="Disordered" evidence="1">
    <location>
        <begin position="316"/>
        <end position="342"/>
    </location>
</feature>
<gene>
    <name evidence="3" type="ORF">CH338_20045</name>
</gene>
<dbReference type="Proteomes" id="UP000248863">
    <property type="component" value="Unassembled WGS sequence"/>
</dbReference>
<keyword evidence="4" id="KW-1185">Reference proteome</keyword>
<dbReference type="PANTHER" id="PTHR46438">
    <property type="entry name" value="ALPHA/BETA-HYDROLASES SUPERFAMILY PROTEIN"/>
    <property type="match status" value="1"/>
</dbReference>
<comment type="caution">
    <text evidence="3">The sequence shown here is derived from an EMBL/GenBank/DDBJ whole genome shotgun (WGS) entry which is preliminary data.</text>
</comment>
<name>A0A327K8B6_9BRAD</name>
<evidence type="ECO:0000259" key="2">
    <source>
        <dbReference type="Pfam" id="PF00561"/>
    </source>
</evidence>
<dbReference type="EMBL" id="NPEU01000283">
    <property type="protein sequence ID" value="RAI34960.1"/>
    <property type="molecule type" value="Genomic_DNA"/>
</dbReference>
<reference evidence="3 4" key="1">
    <citation type="submission" date="2017-07" db="EMBL/GenBank/DDBJ databases">
        <title>Draft Genome Sequences of Select Purple Nonsulfur Bacteria.</title>
        <authorList>
            <person name="Lasarre B."/>
            <person name="Mckinlay J.B."/>
        </authorList>
    </citation>
    <scope>NUCLEOTIDE SEQUENCE [LARGE SCALE GENOMIC DNA]</scope>
    <source>
        <strain evidence="3 4">DSM 11907</strain>
    </source>
</reference>
<dbReference type="PRINTS" id="PR00111">
    <property type="entry name" value="ABHYDROLASE"/>
</dbReference>
<dbReference type="InterPro" id="IPR029058">
    <property type="entry name" value="AB_hydrolase_fold"/>
</dbReference>
<sequence>MKNSGARALGVMAGLLAVNALAVAVASRRAERKNPPRGRFVRVMGLRLHVVEAGPPDAPAVLLLHGNGAMTQDMAASGLIDRLARTHRVVCLDRPGFGWSDRPRRPLPPEAQAELAGDLLRLLGIDRAVVVGHSWGTLVALALAVQAPKLVAGLVLAAGYYVPTRRLDVWLMSGPAWPVVGTVMRHTISPVIGALIARPFVRRLFAPRPVAPAFRAGFPIGMALRPEQLRAVAEESIAMIPAARRLRRRYGEIACPVTVLAAAGDRLVEHFQGARLVEALPNATLRVVPGVGHMMHYEPQVAAAIAAAAAALTPPSPPLAVHAPEAPDLETPPPTRAGAAAE</sequence>
<evidence type="ECO:0000313" key="3">
    <source>
        <dbReference type="EMBL" id="RAI34960.1"/>
    </source>
</evidence>
<dbReference type="OrthoDB" id="9799612at2"/>
<feature type="domain" description="AB hydrolase-1" evidence="2">
    <location>
        <begin position="59"/>
        <end position="298"/>
    </location>
</feature>